<organism evidence="1 2">
    <name type="scientific">Caerostris extrusa</name>
    <name type="common">Bark spider</name>
    <name type="synonym">Caerostris bankana</name>
    <dbReference type="NCBI Taxonomy" id="172846"/>
    <lineage>
        <taxon>Eukaryota</taxon>
        <taxon>Metazoa</taxon>
        <taxon>Ecdysozoa</taxon>
        <taxon>Arthropoda</taxon>
        <taxon>Chelicerata</taxon>
        <taxon>Arachnida</taxon>
        <taxon>Araneae</taxon>
        <taxon>Araneomorphae</taxon>
        <taxon>Entelegynae</taxon>
        <taxon>Araneoidea</taxon>
        <taxon>Araneidae</taxon>
        <taxon>Caerostris</taxon>
    </lineage>
</organism>
<dbReference type="AlphaFoldDB" id="A0AAV4TJT8"/>
<evidence type="ECO:0000313" key="1">
    <source>
        <dbReference type="EMBL" id="GIY45671.1"/>
    </source>
</evidence>
<dbReference type="PANTHER" id="PTHR42921:SF1">
    <property type="entry name" value="ACETOACETYL-COA SYNTHETASE"/>
    <property type="match status" value="1"/>
</dbReference>
<dbReference type="PANTHER" id="PTHR42921">
    <property type="entry name" value="ACETOACETYL-COA SYNTHETASE"/>
    <property type="match status" value="1"/>
</dbReference>
<comment type="caution">
    <text evidence="1">The sequence shown here is derived from an EMBL/GenBank/DDBJ whole genome shotgun (WGS) entry which is preliminary data.</text>
</comment>
<name>A0AAV4TJT8_CAEEX</name>
<accession>A0AAV4TJT8</accession>
<evidence type="ECO:0000313" key="2">
    <source>
        <dbReference type="Proteomes" id="UP001054945"/>
    </source>
</evidence>
<gene>
    <name evidence="1" type="primary">AACS_6</name>
    <name evidence="1" type="ORF">CEXT_758171</name>
</gene>
<sequence>MATEFSVVKNDRKWCQKDNIWINSKTNGIIVIGRSDNTLKQHGDRFGAEDVYAARFRVRQPAQRRRRLSSGALRQMKDGHSFTQDFRARVASKIEKELWADCVPEVILEIKDIPYNFNNKKVESIVTQIIETNEVPKINNIKNPECLDYYCNIPEILSYEDY</sequence>
<dbReference type="SUPFAM" id="SSF56801">
    <property type="entry name" value="Acetyl-CoA synthetase-like"/>
    <property type="match status" value="1"/>
</dbReference>
<dbReference type="Proteomes" id="UP001054945">
    <property type="component" value="Unassembled WGS sequence"/>
</dbReference>
<protein>
    <submittedName>
        <fullName evidence="1">Acetoacetyl-CoA synthetase</fullName>
    </submittedName>
</protein>
<dbReference type="EMBL" id="BPLR01011300">
    <property type="protein sequence ID" value="GIY45671.1"/>
    <property type="molecule type" value="Genomic_DNA"/>
</dbReference>
<proteinExistence type="predicted"/>
<dbReference type="GO" id="GO:0030729">
    <property type="term" value="F:acetoacetate-CoA ligase activity"/>
    <property type="evidence" value="ECO:0007669"/>
    <property type="project" value="TreeGrafter"/>
</dbReference>
<reference evidence="1 2" key="1">
    <citation type="submission" date="2021-06" db="EMBL/GenBank/DDBJ databases">
        <title>Caerostris extrusa draft genome.</title>
        <authorList>
            <person name="Kono N."/>
            <person name="Arakawa K."/>
        </authorList>
    </citation>
    <scope>NUCLEOTIDE SEQUENCE [LARGE SCALE GENOMIC DNA]</scope>
</reference>
<keyword evidence="2" id="KW-1185">Reference proteome</keyword>